<organism evidence="1">
    <name type="scientific">Tepidanaerobacter syntrophicus</name>
    <dbReference type="NCBI Taxonomy" id="224999"/>
    <lineage>
        <taxon>Bacteria</taxon>
        <taxon>Bacillati</taxon>
        <taxon>Bacillota</taxon>
        <taxon>Clostridia</taxon>
        <taxon>Thermosediminibacterales</taxon>
        <taxon>Tepidanaerobacteraceae</taxon>
        <taxon>Tepidanaerobacter</taxon>
    </lineage>
</organism>
<reference evidence="1" key="1">
    <citation type="journal article" date="2016" name="Genome Announc.">
        <title>Draft Genome Sequence of the Syntrophic Lactate-Degrading Bacterium Tepidanaerobacter syntrophicus JLT.</title>
        <authorList>
            <person name="Matsuura N."/>
            <person name="Ohashi A."/>
            <person name="Tourlousse D.M."/>
            <person name="Sekiguchi Y."/>
        </authorList>
    </citation>
    <scope>NUCLEOTIDE SEQUENCE [LARGE SCALE GENOMIC DNA]</scope>
    <source>
        <strain evidence="1">JL</strain>
    </source>
</reference>
<dbReference type="RefSeq" id="WP_059031326.1">
    <property type="nucleotide sequence ID" value="NZ_DF976999.1"/>
</dbReference>
<evidence type="ECO:0000313" key="1">
    <source>
        <dbReference type="EMBL" id="GAQ24221.1"/>
    </source>
</evidence>
<dbReference type="AlphaFoldDB" id="A0A0U9HC54"/>
<dbReference type="OrthoDB" id="9802878at2"/>
<name>A0A0U9HC54_9FIRM</name>
<gene>
    <name evidence="1" type="ORF">TSYNT_547</name>
</gene>
<evidence type="ECO:0000313" key="2">
    <source>
        <dbReference type="Proteomes" id="UP000062160"/>
    </source>
</evidence>
<dbReference type="STRING" id="224999.GCA_001485475_00203"/>
<dbReference type="EMBL" id="DF976999">
    <property type="protein sequence ID" value="GAQ24221.1"/>
    <property type="molecule type" value="Genomic_DNA"/>
</dbReference>
<keyword evidence="2" id="KW-1185">Reference proteome</keyword>
<protein>
    <submittedName>
        <fullName evidence="1">Uncharacterized protein</fullName>
    </submittedName>
</protein>
<sequence>MITPVYLVEELKNLAEKVVKNYFLETKKENFRKPPQVVTGYLPPKQPRYKGDSDDEILDFPFVIVRLVKGTDAQQSATAVVKFIIGTYSEETTEGWKDVASIIERIRQELCKKYIIGKRYQLEKPIQWEMPEEQPFPQWIGIMTTTWVVAQVIPEVDLFEEG</sequence>
<accession>A0A0U9HC54</accession>
<proteinExistence type="predicted"/>
<dbReference type="Proteomes" id="UP000062160">
    <property type="component" value="Unassembled WGS sequence"/>
</dbReference>